<keyword evidence="4" id="KW-0010">Activator</keyword>
<comment type="similarity">
    <text evidence="1">Belongs to the LysR transcriptional regulatory family.</text>
</comment>
<dbReference type="InterPro" id="IPR000847">
    <property type="entry name" value="LysR_HTH_N"/>
</dbReference>
<dbReference type="EMBL" id="BAAAPE010000019">
    <property type="protein sequence ID" value="GAA2098558.1"/>
    <property type="molecule type" value="Genomic_DNA"/>
</dbReference>
<dbReference type="PANTHER" id="PTHR30293">
    <property type="entry name" value="TRANSCRIPTIONAL REGULATORY PROTEIN NAC-RELATED"/>
    <property type="match status" value="1"/>
</dbReference>
<proteinExistence type="inferred from homology"/>
<evidence type="ECO:0000313" key="9">
    <source>
        <dbReference type="Proteomes" id="UP001500016"/>
    </source>
</evidence>
<organism evidence="8 9">
    <name type="scientific">Streptomyces albiaxialis</name>
    <dbReference type="NCBI Taxonomy" id="329523"/>
    <lineage>
        <taxon>Bacteria</taxon>
        <taxon>Bacillati</taxon>
        <taxon>Actinomycetota</taxon>
        <taxon>Actinomycetes</taxon>
        <taxon>Kitasatosporales</taxon>
        <taxon>Streptomycetaceae</taxon>
        <taxon>Streptomyces</taxon>
    </lineage>
</organism>
<keyword evidence="9" id="KW-1185">Reference proteome</keyword>
<dbReference type="PANTHER" id="PTHR30293:SF0">
    <property type="entry name" value="NITROGEN ASSIMILATION REGULATORY PROTEIN NAC"/>
    <property type="match status" value="1"/>
</dbReference>
<protein>
    <submittedName>
        <fullName evidence="8">LysR substrate-binding domain-containing protein</fullName>
    </submittedName>
</protein>
<sequence length="332" mass="35732">MDIAHLREFIAVVDSGSLSRAALALHVSQPAVSHRMAQLETALGVQLLERGPRGVRPTAPGQALYRDAQQLVRQFDRLARDVTDGRDHVHGPVAVGLPTTVAARLAPALFSWTTATYPGIHLQLFESMSGYIHELLLAGRLDVAAVHREDDAPRPAEVPLYSEELYLIGQPRPAPRADDEVSLAELRKVPLVTPGERSNLRTLVDRAFAAQGLNPTIVGDVESLGTLLRIAERGEACTILPPSAVTGHPDPRALGVRRIVDPALQRHIAVRTGTDRYEPRAAVAAVRQGIVEVTRRLAAEGNWQGIRLSARAAAPHPEGRGAAAGERGSDAR</sequence>
<dbReference type="Proteomes" id="UP001500016">
    <property type="component" value="Unassembled WGS sequence"/>
</dbReference>
<name>A0ABP5IGB2_9ACTN</name>
<evidence type="ECO:0000313" key="8">
    <source>
        <dbReference type="EMBL" id="GAA2098558.1"/>
    </source>
</evidence>
<dbReference type="InterPro" id="IPR036390">
    <property type="entry name" value="WH_DNA-bd_sf"/>
</dbReference>
<evidence type="ECO:0000256" key="2">
    <source>
        <dbReference type="ARBA" id="ARBA00023015"/>
    </source>
</evidence>
<dbReference type="Gene3D" id="1.10.10.10">
    <property type="entry name" value="Winged helix-like DNA-binding domain superfamily/Winged helix DNA-binding domain"/>
    <property type="match status" value="1"/>
</dbReference>
<reference evidence="9" key="1">
    <citation type="journal article" date="2019" name="Int. J. Syst. Evol. Microbiol.">
        <title>The Global Catalogue of Microorganisms (GCM) 10K type strain sequencing project: providing services to taxonomists for standard genome sequencing and annotation.</title>
        <authorList>
            <consortium name="The Broad Institute Genomics Platform"/>
            <consortium name="The Broad Institute Genome Sequencing Center for Infectious Disease"/>
            <person name="Wu L."/>
            <person name="Ma J."/>
        </authorList>
    </citation>
    <scope>NUCLEOTIDE SEQUENCE [LARGE SCALE GENOMIC DNA]</scope>
    <source>
        <strain evidence="9">JCM 15478</strain>
    </source>
</reference>
<evidence type="ECO:0000256" key="1">
    <source>
        <dbReference type="ARBA" id="ARBA00009437"/>
    </source>
</evidence>
<evidence type="ECO:0000256" key="5">
    <source>
        <dbReference type="ARBA" id="ARBA00023163"/>
    </source>
</evidence>
<gene>
    <name evidence="8" type="ORF">GCM10009801_69690</name>
</gene>
<dbReference type="RefSeq" id="WP_344534105.1">
    <property type="nucleotide sequence ID" value="NZ_BAAAPE010000019.1"/>
</dbReference>
<dbReference type="Gene3D" id="3.40.190.290">
    <property type="match status" value="1"/>
</dbReference>
<evidence type="ECO:0000256" key="4">
    <source>
        <dbReference type="ARBA" id="ARBA00023159"/>
    </source>
</evidence>
<evidence type="ECO:0000256" key="6">
    <source>
        <dbReference type="SAM" id="MobiDB-lite"/>
    </source>
</evidence>
<accession>A0ABP5IGB2</accession>
<evidence type="ECO:0000256" key="3">
    <source>
        <dbReference type="ARBA" id="ARBA00023125"/>
    </source>
</evidence>
<dbReference type="Pfam" id="PF00126">
    <property type="entry name" value="HTH_1"/>
    <property type="match status" value="1"/>
</dbReference>
<feature type="region of interest" description="Disordered" evidence="6">
    <location>
        <begin position="310"/>
        <end position="332"/>
    </location>
</feature>
<dbReference type="SUPFAM" id="SSF46785">
    <property type="entry name" value="Winged helix' DNA-binding domain"/>
    <property type="match status" value="1"/>
</dbReference>
<keyword evidence="5" id="KW-0804">Transcription</keyword>
<keyword evidence="3" id="KW-0238">DNA-binding</keyword>
<dbReference type="InterPro" id="IPR036388">
    <property type="entry name" value="WH-like_DNA-bd_sf"/>
</dbReference>
<dbReference type="PRINTS" id="PR00039">
    <property type="entry name" value="HTHLYSR"/>
</dbReference>
<dbReference type="Pfam" id="PF03466">
    <property type="entry name" value="LysR_substrate"/>
    <property type="match status" value="1"/>
</dbReference>
<dbReference type="SUPFAM" id="SSF53850">
    <property type="entry name" value="Periplasmic binding protein-like II"/>
    <property type="match status" value="1"/>
</dbReference>
<feature type="domain" description="HTH lysR-type" evidence="7">
    <location>
        <begin position="1"/>
        <end position="58"/>
    </location>
</feature>
<keyword evidence="2" id="KW-0805">Transcription regulation</keyword>
<evidence type="ECO:0000259" key="7">
    <source>
        <dbReference type="PROSITE" id="PS50931"/>
    </source>
</evidence>
<dbReference type="InterPro" id="IPR005119">
    <property type="entry name" value="LysR_subst-bd"/>
</dbReference>
<dbReference type="PROSITE" id="PS50931">
    <property type="entry name" value="HTH_LYSR"/>
    <property type="match status" value="1"/>
</dbReference>
<feature type="compositionally biased region" description="Low complexity" evidence="6">
    <location>
        <begin position="310"/>
        <end position="326"/>
    </location>
</feature>
<comment type="caution">
    <text evidence="8">The sequence shown here is derived from an EMBL/GenBank/DDBJ whole genome shotgun (WGS) entry which is preliminary data.</text>
</comment>